<protein>
    <submittedName>
        <fullName evidence="1">GNAT family N-acetyltransferase</fullName>
    </submittedName>
</protein>
<gene>
    <name evidence="1" type="ORF">CWD94_09520</name>
</gene>
<sequence length="54" mass="6220">MKVVEKLLKEEDFIRFVDIVVGAYPGRMGGLQPTKEQLKALFMHNQNNDASIHY</sequence>
<dbReference type="EMBL" id="PHQY01000570">
    <property type="protein sequence ID" value="PJO43970.1"/>
    <property type="molecule type" value="Genomic_DNA"/>
</dbReference>
<evidence type="ECO:0000313" key="1">
    <source>
        <dbReference type="EMBL" id="PJO43970.1"/>
    </source>
</evidence>
<dbReference type="Proteomes" id="UP000232101">
    <property type="component" value="Unassembled WGS sequence"/>
</dbReference>
<reference evidence="1 2" key="1">
    <citation type="submission" date="2017-11" db="EMBL/GenBank/DDBJ databases">
        <title>Bacterial isolate from king chilli rhizosphere.</title>
        <authorList>
            <person name="Takhelmayum P."/>
            <person name="Sarangthem I."/>
        </authorList>
    </citation>
    <scope>NUCLEOTIDE SEQUENCE [LARGE SCALE GENOMIC DNA]</scope>
    <source>
        <strain evidence="2">t26</strain>
    </source>
</reference>
<dbReference type="GO" id="GO:0016740">
    <property type="term" value="F:transferase activity"/>
    <property type="evidence" value="ECO:0007669"/>
    <property type="project" value="UniProtKB-KW"/>
</dbReference>
<dbReference type="AlphaFoldDB" id="A0A2M9Q7B7"/>
<comment type="caution">
    <text evidence="1">The sequence shown here is derived from an EMBL/GenBank/DDBJ whole genome shotgun (WGS) entry which is preliminary data.</text>
</comment>
<name>A0A2M9Q7B7_9BACI</name>
<feature type="non-terminal residue" evidence="1">
    <location>
        <position position="54"/>
    </location>
</feature>
<organism evidence="1 2">
    <name type="scientific">Lysinibacillus xylanilyticus</name>
    <dbReference type="NCBI Taxonomy" id="582475"/>
    <lineage>
        <taxon>Bacteria</taxon>
        <taxon>Bacillati</taxon>
        <taxon>Bacillota</taxon>
        <taxon>Bacilli</taxon>
        <taxon>Bacillales</taxon>
        <taxon>Bacillaceae</taxon>
        <taxon>Lysinibacillus</taxon>
    </lineage>
</organism>
<evidence type="ECO:0000313" key="2">
    <source>
        <dbReference type="Proteomes" id="UP000232101"/>
    </source>
</evidence>
<keyword evidence="1" id="KW-0808">Transferase</keyword>
<proteinExistence type="predicted"/>
<accession>A0A2M9Q7B7</accession>